<dbReference type="SUPFAM" id="SSF51735">
    <property type="entry name" value="NAD(P)-binding Rossmann-fold domains"/>
    <property type="match status" value="1"/>
</dbReference>
<dbReference type="InterPro" id="IPR013154">
    <property type="entry name" value="ADH-like_N"/>
</dbReference>
<dbReference type="InterPro" id="IPR042633">
    <property type="entry name" value="CRYZL1"/>
</dbReference>
<feature type="domain" description="Enoyl reductase (ER)" evidence="1">
    <location>
        <begin position="32"/>
        <end position="391"/>
    </location>
</feature>
<dbReference type="PANTHER" id="PTHR44461:SF1">
    <property type="entry name" value="QUINONE OXIDOREDUCTASE-LIKE PROTEIN 1"/>
    <property type="match status" value="1"/>
</dbReference>
<organism evidence="2 3">
    <name type="scientific">Strigamia maritima</name>
    <name type="common">European centipede</name>
    <name type="synonym">Geophilus maritimus</name>
    <dbReference type="NCBI Taxonomy" id="126957"/>
    <lineage>
        <taxon>Eukaryota</taxon>
        <taxon>Metazoa</taxon>
        <taxon>Ecdysozoa</taxon>
        <taxon>Arthropoda</taxon>
        <taxon>Myriapoda</taxon>
        <taxon>Chilopoda</taxon>
        <taxon>Pleurostigmophora</taxon>
        <taxon>Geophilomorpha</taxon>
        <taxon>Linotaeniidae</taxon>
        <taxon>Strigamia</taxon>
    </lineage>
</organism>
<dbReference type="PhylomeDB" id="T1IY46"/>
<dbReference type="Proteomes" id="UP000014500">
    <property type="component" value="Unassembled WGS sequence"/>
</dbReference>
<keyword evidence="3" id="KW-1185">Reference proteome</keyword>
<dbReference type="HOGENOM" id="CLU_068263_0_0_1"/>
<dbReference type="EnsemblMetazoa" id="SMAR006147-RA">
    <property type="protein sequence ID" value="SMAR006147-PA"/>
    <property type="gene ID" value="SMAR006147"/>
</dbReference>
<accession>T1IY46</accession>
<dbReference type="eggNOG" id="KOG1198">
    <property type="taxonomic scope" value="Eukaryota"/>
</dbReference>
<dbReference type="Pfam" id="PF08240">
    <property type="entry name" value="ADH_N"/>
    <property type="match status" value="1"/>
</dbReference>
<dbReference type="AlphaFoldDB" id="T1IY46"/>
<reference evidence="2" key="2">
    <citation type="submission" date="2015-02" db="UniProtKB">
        <authorList>
            <consortium name="EnsemblMetazoa"/>
        </authorList>
    </citation>
    <scope>IDENTIFICATION</scope>
</reference>
<dbReference type="EMBL" id="JH431669">
    <property type="status" value="NOT_ANNOTATED_CDS"/>
    <property type="molecule type" value="Genomic_DNA"/>
</dbReference>
<evidence type="ECO:0000313" key="3">
    <source>
        <dbReference type="Proteomes" id="UP000014500"/>
    </source>
</evidence>
<dbReference type="SMART" id="SM00829">
    <property type="entry name" value="PKS_ER"/>
    <property type="match status" value="1"/>
</dbReference>
<dbReference type="Gene3D" id="3.40.50.720">
    <property type="entry name" value="NAD(P)-binding Rossmann-like Domain"/>
    <property type="match status" value="1"/>
</dbReference>
<protein>
    <recommendedName>
        <fullName evidence="1">Enoyl reductase (ER) domain-containing protein</fullName>
    </recommendedName>
</protein>
<dbReference type="STRING" id="126957.T1IY46"/>
<dbReference type="InterPro" id="IPR036291">
    <property type="entry name" value="NAD(P)-bd_dom_sf"/>
</dbReference>
<dbReference type="PANTHER" id="PTHR44461">
    <property type="entry name" value="QUINONE OXIDOREDUCTASE-LIKE PROTEIN 1"/>
    <property type="match status" value="1"/>
</dbReference>
<evidence type="ECO:0000313" key="2">
    <source>
        <dbReference type="EnsemblMetazoa" id="SMAR006147-PA"/>
    </source>
</evidence>
<reference evidence="3" key="1">
    <citation type="submission" date="2011-05" db="EMBL/GenBank/DDBJ databases">
        <authorList>
            <person name="Richards S.R."/>
            <person name="Qu J."/>
            <person name="Jiang H."/>
            <person name="Jhangiani S.N."/>
            <person name="Agravi P."/>
            <person name="Goodspeed R."/>
            <person name="Gross S."/>
            <person name="Mandapat C."/>
            <person name="Jackson L."/>
            <person name="Mathew T."/>
            <person name="Pu L."/>
            <person name="Thornton R."/>
            <person name="Saada N."/>
            <person name="Wilczek-Boney K.B."/>
            <person name="Lee S."/>
            <person name="Kovar C."/>
            <person name="Wu Y."/>
            <person name="Scherer S.E."/>
            <person name="Worley K.C."/>
            <person name="Muzny D.M."/>
            <person name="Gibbs R."/>
        </authorList>
    </citation>
    <scope>NUCLEOTIDE SEQUENCE</scope>
    <source>
        <strain evidence="3">Brora</strain>
    </source>
</reference>
<name>T1IY46_STRMM</name>
<proteinExistence type="predicted"/>
<dbReference type="Gene3D" id="3.90.180.10">
    <property type="entry name" value="Medium-chain alcohol dehydrogenases, catalytic domain"/>
    <property type="match status" value="1"/>
</dbReference>
<dbReference type="InterPro" id="IPR020843">
    <property type="entry name" value="ER"/>
</dbReference>
<dbReference type="SUPFAM" id="SSF50129">
    <property type="entry name" value="GroES-like"/>
    <property type="match status" value="1"/>
</dbReference>
<dbReference type="OMA" id="AHHWGAK"/>
<dbReference type="GO" id="GO:0016491">
    <property type="term" value="F:oxidoreductase activity"/>
    <property type="evidence" value="ECO:0007669"/>
    <property type="project" value="InterPro"/>
</dbReference>
<dbReference type="InterPro" id="IPR011032">
    <property type="entry name" value="GroES-like_sf"/>
</dbReference>
<evidence type="ECO:0000259" key="1">
    <source>
        <dbReference type="SMART" id="SM00829"/>
    </source>
</evidence>
<sequence length="393" mass="42958">MCVLVYNASELKTLGKKSGSTTVSGLASTEVTRHNLTNVDSNLPIPTVDKNGVLVKIKACGLSIENDEVILLLIMIQWELLRKLEPNKLAVGNDIAGIVHEIGSNVTTLSVGDEVVGSIPLNYNVSGCAEFAVVDEYDLTKKPSGVSFVNAAGSIGDAVKAYTALRYLSNIRPGNTVLVLNGASPFGSLVIQLCHHSSAKVICTASTDDEKLYLDGLDPQPGAKQNHSQQLQFFYGHFFSALVIDLKNKINNLKNACLEETDFNMFTKDEEQYSIHDKHSLYIPTKHDLISILAVGGHWITSAPNLQLDPPNAKLLYLRGASVSFLFAQTWLLSPSKQGRYQRILNLNLNDVMDKLAKGIIRPNIHHTVSIEHSVEALKHLSEYKNGKVVTTV</sequence>